<dbReference type="PRINTS" id="PR01437">
    <property type="entry name" value="NUOXDRDTASE4"/>
</dbReference>
<feature type="transmembrane region" description="Helical" evidence="8">
    <location>
        <begin position="383"/>
        <end position="405"/>
    </location>
</feature>
<feature type="transmembrane region" description="Helical" evidence="8">
    <location>
        <begin position="76"/>
        <end position="99"/>
    </location>
</feature>
<feature type="transmembrane region" description="Helical" evidence="8">
    <location>
        <begin position="465"/>
        <end position="483"/>
    </location>
</feature>
<evidence type="ECO:0000259" key="9">
    <source>
        <dbReference type="Pfam" id="PF00361"/>
    </source>
</evidence>
<dbReference type="PANTHER" id="PTHR42703">
    <property type="entry name" value="NADH DEHYDROGENASE"/>
    <property type="match status" value="1"/>
</dbReference>
<dbReference type="RefSeq" id="WP_188514802.1">
    <property type="nucleotide sequence ID" value="NZ_BMGD01000004.1"/>
</dbReference>
<keyword evidence="11" id="KW-1185">Reference proteome</keyword>
<reference evidence="11" key="1">
    <citation type="journal article" date="2019" name="Int. J. Syst. Evol. Microbiol.">
        <title>The Global Catalogue of Microorganisms (GCM) 10K type strain sequencing project: providing services to taxonomists for standard genome sequencing and annotation.</title>
        <authorList>
            <consortium name="The Broad Institute Genomics Platform"/>
            <consortium name="The Broad Institute Genome Sequencing Center for Infectious Disease"/>
            <person name="Wu L."/>
            <person name="Ma J."/>
        </authorList>
    </citation>
    <scope>NUCLEOTIDE SEQUENCE [LARGE SCALE GENOMIC DNA]</scope>
    <source>
        <strain evidence="11">CGMCC 1.12851</strain>
    </source>
</reference>
<comment type="caution">
    <text evidence="10">The sequence shown here is derived from an EMBL/GenBank/DDBJ whole genome shotgun (WGS) entry which is preliminary data.</text>
</comment>
<feature type="transmembrane region" description="Helical" evidence="8">
    <location>
        <begin position="135"/>
        <end position="154"/>
    </location>
</feature>
<name>A0ABQ1JHE2_9SPHN</name>
<evidence type="ECO:0000256" key="4">
    <source>
        <dbReference type="ARBA" id="ARBA00022692"/>
    </source>
</evidence>
<feature type="transmembrane region" description="Helical" evidence="8">
    <location>
        <begin position="284"/>
        <end position="303"/>
    </location>
</feature>
<dbReference type="InterPro" id="IPR003918">
    <property type="entry name" value="NADH_UbQ_OxRdtase"/>
</dbReference>
<evidence type="ECO:0000313" key="10">
    <source>
        <dbReference type="EMBL" id="GGB69075.1"/>
    </source>
</evidence>
<evidence type="ECO:0000256" key="8">
    <source>
        <dbReference type="SAM" id="Phobius"/>
    </source>
</evidence>
<feature type="transmembrane region" description="Helical" evidence="8">
    <location>
        <begin position="351"/>
        <end position="371"/>
    </location>
</feature>
<gene>
    <name evidence="10" type="ORF">GCM10010833_25380</name>
</gene>
<feature type="transmembrane region" description="Helical" evidence="8">
    <location>
        <begin position="6"/>
        <end position="24"/>
    </location>
</feature>
<dbReference type="Proteomes" id="UP000614261">
    <property type="component" value="Unassembled WGS sequence"/>
</dbReference>
<comment type="subcellular location">
    <subcellularLocation>
        <location evidence="1">Cell membrane</location>
        <topology evidence="1">Multi-pass membrane protein</topology>
    </subcellularLocation>
    <subcellularLocation>
        <location evidence="7">Membrane</location>
        <topology evidence="7">Multi-pass membrane protein</topology>
    </subcellularLocation>
</comment>
<accession>A0ABQ1JHE2</accession>
<keyword evidence="3" id="KW-1003">Cell membrane</keyword>
<feature type="domain" description="NADH:quinone oxidoreductase/Mrp antiporter transmembrane" evidence="9">
    <location>
        <begin position="131"/>
        <end position="437"/>
    </location>
</feature>
<evidence type="ECO:0000256" key="3">
    <source>
        <dbReference type="ARBA" id="ARBA00022475"/>
    </source>
</evidence>
<feature type="transmembrane region" description="Helical" evidence="8">
    <location>
        <begin position="31"/>
        <end position="51"/>
    </location>
</feature>
<keyword evidence="6 8" id="KW-0472">Membrane</keyword>
<feature type="transmembrane region" description="Helical" evidence="8">
    <location>
        <begin position="253"/>
        <end position="272"/>
    </location>
</feature>
<organism evidence="10 11">
    <name type="scientific">Blastomonas aquatica</name>
    <dbReference type="NCBI Taxonomy" id="1510276"/>
    <lineage>
        <taxon>Bacteria</taxon>
        <taxon>Pseudomonadati</taxon>
        <taxon>Pseudomonadota</taxon>
        <taxon>Alphaproteobacteria</taxon>
        <taxon>Sphingomonadales</taxon>
        <taxon>Sphingomonadaceae</taxon>
        <taxon>Blastomonas</taxon>
    </lineage>
</organism>
<dbReference type="Pfam" id="PF00361">
    <property type="entry name" value="Proton_antipo_M"/>
    <property type="match status" value="1"/>
</dbReference>
<dbReference type="PANTHER" id="PTHR42703:SF1">
    <property type="entry name" value="NA(+)_H(+) ANTIPORTER SUBUNIT D1"/>
    <property type="match status" value="1"/>
</dbReference>
<feature type="transmembrane region" description="Helical" evidence="8">
    <location>
        <begin position="425"/>
        <end position="444"/>
    </location>
</feature>
<proteinExistence type="inferred from homology"/>
<feature type="transmembrane region" description="Helical" evidence="8">
    <location>
        <begin position="166"/>
        <end position="187"/>
    </location>
</feature>
<keyword evidence="5 8" id="KW-1133">Transmembrane helix</keyword>
<keyword evidence="4 7" id="KW-0812">Transmembrane</keyword>
<protein>
    <submittedName>
        <fullName evidence="10">NADH dehydrogenase</fullName>
    </submittedName>
</protein>
<evidence type="ECO:0000256" key="7">
    <source>
        <dbReference type="RuleBase" id="RU000320"/>
    </source>
</evidence>
<feature type="transmembrane region" description="Helical" evidence="8">
    <location>
        <begin position="217"/>
        <end position="241"/>
    </location>
</feature>
<evidence type="ECO:0000256" key="2">
    <source>
        <dbReference type="ARBA" id="ARBA00005346"/>
    </source>
</evidence>
<feature type="transmembrane region" description="Helical" evidence="8">
    <location>
        <begin position="310"/>
        <end position="331"/>
    </location>
</feature>
<evidence type="ECO:0000256" key="1">
    <source>
        <dbReference type="ARBA" id="ARBA00004651"/>
    </source>
</evidence>
<dbReference type="EMBL" id="BMGD01000004">
    <property type="protein sequence ID" value="GGB69075.1"/>
    <property type="molecule type" value="Genomic_DNA"/>
</dbReference>
<dbReference type="InterPro" id="IPR001750">
    <property type="entry name" value="ND/Mrp_TM"/>
</dbReference>
<evidence type="ECO:0000313" key="11">
    <source>
        <dbReference type="Proteomes" id="UP000614261"/>
    </source>
</evidence>
<evidence type="ECO:0000256" key="6">
    <source>
        <dbReference type="ARBA" id="ARBA00023136"/>
    </source>
</evidence>
<comment type="similarity">
    <text evidence="2">Belongs to the CPA3 antiporters (TC 2.A.63) subunit D family.</text>
</comment>
<dbReference type="InterPro" id="IPR050586">
    <property type="entry name" value="CPA3_Na-H_Antiporter_D"/>
</dbReference>
<evidence type="ECO:0000256" key="5">
    <source>
        <dbReference type="ARBA" id="ARBA00022989"/>
    </source>
</evidence>
<feature type="transmembrane region" description="Helical" evidence="8">
    <location>
        <begin position="111"/>
        <end position="129"/>
    </location>
</feature>
<sequence>MNGMLAIVALVTLPLVAALMAVVVERRGEWIALLSVIGVVIALSVLMPLVATDGPVDLVIGGWQAPLGITLRADGLALAFAGMAALVMAAVLVSARTLYGASPSEAETRGQWAFWPLALLLWGALNVAFLSRDLFNLYVALELLTVAAVALVAIEGKRESLAAALRYLMFALMGSLAYLLGAALLYAGHGTLDIGLLAARDIGDASGATGSRRASDIMAAGLMTAGLAVKTALFPFHAWLAPAHAGAPAPASAILSALVPKASFVILLRLWFEALPGLTTPALLATLGGLGAAAVFYGSVLALRQNRLKLIIAYSTVAQIGYLFLVFPLAGGDSYAQPWAAGAWTGVIFQALSHGLAKAAMFLCAGVWIIAVGNDRLSGMRGLASATPMTMSAFGIAGVALVALPPSGGFTAKYLMLTAAFASGQTIWAVVLLLGGLLSAAYLYRPLAMAFSRDDDATFAPVPRSLQVAPLLLALAAILLGLGSQAPFSLIQTGRPAAAAEGLE</sequence>